<sequence length="221" mass="23750">MKKTILNSVLIAVLAVGAVSCKDAKNGTDTKEAQEVAEATEMSVEYTVDTAASKVQWEGSKPAGTHNGTVNVSSGTVSTNDGVIEAGNFVIDMSSITVEDLEGEGKESLEAHLKGTVDEKKEDFFNINQYPTASFELTGVSNKEGKTMVDGNLTIKDKTNNISFPATVAMNGDSMTLTSEPFVIDRTEWGVNFMSKSVFDDLKDKFISDDITLTVRLVATK</sequence>
<comment type="caution">
    <text evidence="2">The sequence shown here is derived from an EMBL/GenBank/DDBJ whole genome shotgun (WGS) entry which is preliminary data.</text>
</comment>
<dbReference type="InterPro" id="IPR036761">
    <property type="entry name" value="TTHA0802/YceI-like_sf"/>
</dbReference>
<dbReference type="PANTHER" id="PTHR34406:SF1">
    <property type="entry name" value="PROTEIN YCEI"/>
    <property type="match status" value="1"/>
</dbReference>
<name>A0A167EQX9_9FLAO</name>
<dbReference type="PROSITE" id="PS51257">
    <property type="entry name" value="PROKAR_LIPOPROTEIN"/>
    <property type="match status" value="1"/>
</dbReference>
<evidence type="ECO:0000313" key="3">
    <source>
        <dbReference type="Proteomes" id="UP000077013"/>
    </source>
</evidence>
<dbReference type="OrthoDB" id="951410at2"/>
<proteinExistence type="predicted"/>
<dbReference type="Gene3D" id="2.40.128.110">
    <property type="entry name" value="Lipid/polyisoprenoid-binding, YceI-like"/>
    <property type="match status" value="1"/>
</dbReference>
<dbReference type="STRING" id="1763537.ULVI_15030"/>
<dbReference type="EMBL" id="LRXL01000053">
    <property type="protein sequence ID" value="OAB75787.1"/>
    <property type="molecule type" value="Genomic_DNA"/>
</dbReference>
<dbReference type="Proteomes" id="UP000077013">
    <property type="component" value="Unassembled WGS sequence"/>
</dbReference>
<reference evidence="2 3" key="1">
    <citation type="submission" date="2016-02" db="EMBL/GenBank/DDBJ databases">
        <title>Ulvibacter sp. LPB0005, isolated from Thais luteostoma.</title>
        <authorList>
            <person name="Shin S.-K."/>
            <person name="Yi H."/>
        </authorList>
    </citation>
    <scope>NUCLEOTIDE SEQUENCE [LARGE SCALE GENOMIC DNA]</scope>
    <source>
        <strain evidence="2 3">LPB0005</strain>
    </source>
</reference>
<organism evidence="2 3">
    <name type="scientific">Cochleicola gelatinilyticus</name>
    <dbReference type="NCBI Taxonomy" id="1763537"/>
    <lineage>
        <taxon>Bacteria</taxon>
        <taxon>Pseudomonadati</taxon>
        <taxon>Bacteroidota</taxon>
        <taxon>Flavobacteriia</taxon>
        <taxon>Flavobacteriales</taxon>
        <taxon>Flavobacteriaceae</taxon>
        <taxon>Cochleicola</taxon>
    </lineage>
</organism>
<evidence type="ECO:0000259" key="1">
    <source>
        <dbReference type="SMART" id="SM00867"/>
    </source>
</evidence>
<dbReference type="PANTHER" id="PTHR34406">
    <property type="entry name" value="PROTEIN YCEI"/>
    <property type="match status" value="1"/>
</dbReference>
<dbReference type="Pfam" id="PF04264">
    <property type="entry name" value="YceI"/>
    <property type="match status" value="1"/>
</dbReference>
<protein>
    <submittedName>
        <fullName evidence="2">Lipid-binding protein</fullName>
    </submittedName>
</protein>
<dbReference type="AlphaFoldDB" id="A0A167EQX9"/>
<gene>
    <name evidence="2" type="ORF">ULVI_15030</name>
</gene>
<dbReference type="InterPro" id="IPR007372">
    <property type="entry name" value="Lipid/polyisoprenoid-bd_YceI"/>
</dbReference>
<keyword evidence="3" id="KW-1185">Reference proteome</keyword>
<evidence type="ECO:0000313" key="2">
    <source>
        <dbReference type="EMBL" id="OAB75787.1"/>
    </source>
</evidence>
<feature type="domain" description="Lipid/polyisoprenoid-binding YceI-like" evidence="1">
    <location>
        <begin position="45"/>
        <end position="220"/>
    </location>
</feature>
<dbReference type="SUPFAM" id="SSF101874">
    <property type="entry name" value="YceI-like"/>
    <property type="match status" value="1"/>
</dbReference>
<dbReference type="SMART" id="SM00867">
    <property type="entry name" value="YceI"/>
    <property type="match status" value="1"/>
</dbReference>
<dbReference type="RefSeq" id="WP_068593626.1">
    <property type="nucleotide sequence ID" value="NZ_LRXL01000053.1"/>
</dbReference>
<accession>A0A167EQX9</accession>